<protein>
    <recommendedName>
        <fullName evidence="4">RxLR effector protein</fullName>
    </recommendedName>
</protein>
<organism evidence="2 3">
    <name type="scientific">Phytophthora fragariae</name>
    <dbReference type="NCBI Taxonomy" id="53985"/>
    <lineage>
        <taxon>Eukaryota</taxon>
        <taxon>Sar</taxon>
        <taxon>Stramenopiles</taxon>
        <taxon>Oomycota</taxon>
        <taxon>Peronosporomycetes</taxon>
        <taxon>Peronosporales</taxon>
        <taxon>Peronosporaceae</taxon>
        <taxon>Phytophthora</taxon>
    </lineage>
</organism>
<evidence type="ECO:0000256" key="1">
    <source>
        <dbReference type="SAM" id="SignalP"/>
    </source>
</evidence>
<proteinExistence type="predicted"/>
<accession>A0A6G0RI70</accession>
<sequence>MTIWQRSLVLAAWKASASGARSTSRCKPAKAAYAGAAYSGHKSAATAPLLPVPPKSDMAH</sequence>
<evidence type="ECO:0000313" key="3">
    <source>
        <dbReference type="Proteomes" id="UP000486351"/>
    </source>
</evidence>
<feature type="signal peptide" evidence="1">
    <location>
        <begin position="1"/>
        <end position="19"/>
    </location>
</feature>
<dbReference type="EMBL" id="QXFY01000855">
    <property type="protein sequence ID" value="KAE9334234.1"/>
    <property type="molecule type" value="Genomic_DNA"/>
</dbReference>
<evidence type="ECO:0000313" key="2">
    <source>
        <dbReference type="EMBL" id="KAE9334234.1"/>
    </source>
</evidence>
<reference evidence="2 3" key="1">
    <citation type="submission" date="2018-09" db="EMBL/GenBank/DDBJ databases">
        <title>Genomic investigation of the strawberry pathogen Phytophthora fragariae indicates pathogenicity is determined by transcriptional variation in three key races.</title>
        <authorList>
            <person name="Adams T.M."/>
            <person name="Armitage A.D."/>
            <person name="Sobczyk M.K."/>
            <person name="Bates H.J."/>
            <person name="Dunwell J.M."/>
            <person name="Nellist C.F."/>
            <person name="Harrison R.J."/>
        </authorList>
    </citation>
    <scope>NUCLEOTIDE SEQUENCE [LARGE SCALE GENOMIC DNA]</scope>
    <source>
        <strain evidence="2 3">NOV-77</strain>
    </source>
</reference>
<evidence type="ECO:0008006" key="4">
    <source>
        <dbReference type="Google" id="ProtNLM"/>
    </source>
</evidence>
<dbReference type="Proteomes" id="UP000486351">
    <property type="component" value="Unassembled WGS sequence"/>
</dbReference>
<feature type="chain" id="PRO_5026065008" description="RxLR effector protein" evidence="1">
    <location>
        <begin position="20"/>
        <end position="60"/>
    </location>
</feature>
<keyword evidence="1" id="KW-0732">Signal</keyword>
<gene>
    <name evidence="2" type="ORF">PF008_g14070</name>
</gene>
<name>A0A6G0RI70_9STRA</name>
<dbReference type="AlphaFoldDB" id="A0A6G0RI70"/>
<comment type="caution">
    <text evidence="2">The sequence shown here is derived from an EMBL/GenBank/DDBJ whole genome shotgun (WGS) entry which is preliminary data.</text>
</comment>